<dbReference type="PANTHER" id="PTHR46300:SF7">
    <property type="entry name" value="P450, PUTATIVE (EUROFUNG)-RELATED"/>
    <property type="match status" value="1"/>
</dbReference>
<dbReference type="InterPro" id="IPR050364">
    <property type="entry name" value="Cytochrome_P450_fung"/>
</dbReference>
<dbReference type="SUPFAM" id="SSF48264">
    <property type="entry name" value="Cytochrome P450"/>
    <property type="match status" value="1"/>
</dbReference>
<sequence length="385" mass="44210">MDLYLSALLTVICAILVWSWLASGKDTHSAHLPPSLPSDPLIGHMRILMKLGSDIISFNVLGHTTIVLNSRKIAEYLLSKRSYIYSDRPGAGNTMVLSDRLVGWGNNTVMQPYGERWRVQRQMTQEFFHKRMNENLWPIITKNSRLALQRLLDDPERFESHFRRMTGSSIIKAVYGYESTESNDPLLETVSSALQGFSQALLASNFYVNFIPWMQYIPAWFPGAQWKREALKWRWQTEQMLNVPYDWTREEMASGTAPPSMLSQLLARYTEEPSEEERDIVRWATGALFAGKPCTLAYYYLNPFRFFLYFFVQNEAGTDTTLAISLVIVLAMAMHPELQAKAQTEVDSVLHDKRLPDMDDRPSMPYVHAIVKEVLRWRSVAPLGA</sequence>
<evidence type="ECO:0000256" key="4">
    <source>
        <dbReference type="ARBA" id="ARBA00022617"/>
    </source>
</evidence>
<dbReference type="GO" id="GO:0005506">
    <property type="term" value="F:iron ion binding"/>
    <property type="evidence" value="ECO:0007669"/>
    <property type="project" value="InterPro"/>
</dbReference>
<name>A0A0B7FE36_THACB</name>
<dbReference type="InterPro" id="IPR036396">
    <property type="entry name" value="Cyt_P450_sf"/>
</dbReference>
<comment type="cofactor">
    <cofactor evidence="1">
        <name>heme</name>
        <dbReference type="ChEBI" id="CHEBI:30413"/>
    </cofactor>
</comment>
<dbReference type="InterPro" id="IPR001128">
    <property type="entry name" value="Cyt_P450"/>
</dbReference>
<evidence type="ECO:0000256" key="9">
    <source>
        <dbReference type="SAM" id="SignalP"/>
    </source>
</evidence>
<dbReference type="GO" id="GO:0004497">
    <property type="term" value="F:monooxygenase activity"/>
    <property type="evidence" value="ECO:0007669"/>
    <property type="project" value="UniProtKB-KW"/>
</dbReference>
<feature type="signal peptide" evidence="9">
    <location>
        <begin position="1"/>
        <end position="24"/>
    </location>
</feature>
<comment type="similarity">
    <text evidence="3">Belongs to the cytochrome P450 family.</text>
</comment>
<accession>A0A0B7FE36</accession>
<keyword evidence="8" id="KW-0503">Monooxygenase</keyword>
<dbReference type="STRING" id="1108050.A0A0B7FE36"/>
<gene>
    <name evidence="10" type="ORF">RSOLAG1IB_07085</name>
</gene>
<dbReference type="Gene3D" id="1.10.630.10">
    <property type="entry name" value="Cytochrome P450"/>
    <property type="match status" value="1"/>
</dbReference>
<dbReference type="InterPro" id="IPR002401">
    <property type="entry name" value="Cyt_P450_E_grp-I"/>
</dbReference>
<organism evidence="10 11">
    <name type="scientific">Thanatephorus cucumeris (strain AG1-IB / isolate 7/3/14)</name>
    <name type="common">Lettuce bottom rot fungus</name>
    <name type="synonym">Rhizoctonia solani</name>
    <dbReference type="NCBI Taxonomy" id="1108050"/>
    <lineage>
        <taxon>Eukaryota</taxon>
        <taxon>Fungi</taxon>
        <taxon>Dikarya</taxon>
        <taxon>Basidiomycota</taxon>
        <taxon>Agaricomycotina</taxon>
        <taxon>Agaricomycetes</taxon>
        <taxon>Cantharellales</taxon>
        <taxon>Ceratobasidiaceae</taxon>
        <taxon>Rhizoctonia</taxon>
        <taxon>Rhizoctonia solani AG-1</taxon>
    </lineage>
</organism>
<comment type="pathway">
    <text evidence="2">Secondary metabolite biosynthesis.</text>
</comment>
<dbReference type="Proteomes" id="UP000059188">
    <property type="component" value="Unassembled WGS sequence"/>
</dbReference>
<proteinExistence type="inferred from homology"/>
<reference evidence="10 11" key="1">
    <citation type="submission" date="2014-11" db="EMBL/GenBank/DDBJ databases">
        <authorList>
            <person name="Wibberg Daniel"/>
        </authorList>
    </citation>
    <scope>NUCLEOTIDE SEQUENCE [LARGE SCALE GENOMIC DNA]</scope>
    <source>
        <strain evidence="10">Rhizoctonia solani AG1-IB 7/3/14</strain>
    </source>
</reference>
<evidence type="ECO:0000313" key="11">
    <source>
        <dbReference type="Proteomes" id="UP000059188"/>
    </source>
</evidence>
<evidence type="ECO:0000256" key="5">
    <source>
        <dbReference type="ARBA" id="ARBA00022723"/>
    </source>
</evidence>
<feature type="chain" id="PRO_5002130339" evidence="9">
    <location>
        <begin position="25"/>
        <end position="385"/>
    </location>
</feature>
<dbReference type="EMBL" id="LN679116">
    <property type="protein sequence ID" value="CEL54482.1"/>
    <property type="molecule type" value="Genomic_DNA"/>
</dbReference>
<evidence type="ECO:0000256" key="2">
    <source>
        <dbReference type="ARBA" id="ARBA00005179"/>
    </source>
</evidence>
<dbReference type="GO" id="GO:0016705">
    <property type="term" value="F:oxidoreductase activity, acting on paired donors, with incorporation or reduction of molecular oxygen"/>
    <property type="evidence" value="ECO:0007669"/>
    <property type="project" value="InterPro"/>
</dbReference>
<keyword evidence="7" id="KW-0408">Iron</keyword>
<evidence type="ECO:0000256" key="8">
    <source>
        <dbReference type="ARBA" id="ARBA00023033"/>
    </source>
</evidence>
<dbReference type="Pfam" id="PF00067">
    <property type="entry name" value="p450"/>
    <property type="match status" value="2"/>
</dbReference>
<dbReference type="AlphaFoldDB" id="A0A0B7FE36"/>
<keyword evidence="9" id="KW-0732">Signal</keyword>
<dbReference type="PRINTS" id="PR00463">
    <property type="entry name" value="EP450I"/>
</dbReference>
<evidence type="ECO:0000313" key="10">
    <source>
        <dbReference type="EMBL" id="CEL54482.1"/>
    </source>
</evidence>
<evidence type="ECO:0000256" key="7">
    <source>
        <dbReference type="ARBA" id="ARBA00023004"/>
    </source>
</evidence>
<evidence type="ECO:0000256" key="6">
    <source>
        <dbReference type="ARBA" id="ARBA00023002"/>
    </source>
</evidence>
<dbReference type="GO" id="GO:0020037">
    <property type="term" value="F:heme binding"/>
    <property type="evidence" value="ECO:0007669"/>
    <property type="project" value="InterPro"/>
</dbReference>
<keyword evidence="6" id="KW-0560">Oxidoreductase</keyword>
<dbReference type="PANTHER" id="PTHR46300">
    <property type="entry name" value="P450, PUTATIVE (EUROFUNG)-RELATED-RELATED"/>
    <property type="match status" value="1"/>
</dbReference>
<dbReference type="OrthoDB" id="2789670at2759"/>
<protein>
    <submittedName>
        <fullName evidence="10">O-methylsterigmatocystin oxidoreductase</fullName>
    </submittedName>
</protein>
<evidence type="ECO:0000256" key="1">
    <source>
        <dbReference type="ARBA" id="ARBA00001971"/>
    </source>
</evidence>
<keyword evidence="11" id="KW-1185">Reference proteome</keyword>
<evidence type="ECO:0000256" key="3">
    <source>
        <dbReference type="ARBA" id="ARBA00010617"/>
    </source>
</evidence>
<keyword evidence="5" id="KW-0479">Metal-binding</keyword>
<keyword evidence="4" id="KW-0349">Heme</keyword>